<name>A0ABR3ZVY4_9LECA</name>
<evidence type="ECO:0000313" key="3">
    <source>
        <dbReference type="Proteomes" id="UP001590950"/>
    </source>
</evidence>
<feature type="compositionally biased region" description="Basic and acidic residues" evidence="1">
    <location>
        <begin position="327"/>
        <end position="339"/>
    </location>
</feature>
<evidence type="ECO:0000256" key="1">
    <source>
        <dbReference type="SAM" id="MobiDB-lite"/>
    </source>
</evidence>
<protein>
    <submittedName>
        <fullName evidence="2">Uncharacterized protein</fullName>
    </submittedName>
</protein>
<dbReference type="Proteomes" id="UP001590950">
    <property type="component" value="Unassembled WGS sequence"/>
</dbReference>
<feature type="compositionally biased region" description="Basic and acidic residues" evidence="1">
    <location>
        <begin position="290"/>
        <end position="299"/>
    </location>
</feature>
<organism evidence="2 3">
    <name type="scientific">Stereocaulon virgatum</name>
    <dbReference type="NCBI Taxonomy" id="373712"/>
    <lineage>
        <taxon>Eukaryota</taxon>
        <taxon>Fungi</taxon>
        <taxon>Dikarya</taxon>
        <taxon>Ascomycota</taxon>
        <taxon>Pezizomycotina</taxon>
        <taxon>Lecanoromycetes</taxon>
        <taxon>OSLEUM clade</taxon>
        <taxon>Lecanoromycetidae</taxon>
        <taxon>Lecanorales</taxon>
        <taxon>Lecanorineae</taxon>
        <taxon>Stereocaulaceae</taxon>
        <taxon>Stereocaulon</taxon>
    </lineage>
</organism>
<keyword evidence="3" id="KW-1185">Reference proteome</keyword>
<comment type="caution">
    <text evidence="2">The sequence shown here is derived from an EMBL/GenBank/DDBJ whole genome shotgun (WGS) entry which is preliminary data.</text>
</comment>
<feature type="region of interest" description="Disordered" evidence="1">
    <location>
        <begin position="93"/>
        <end position="117"/>
    </location>
</feature>
<feature type="region of interest" description="Disordered" evidence="1">
    <location>
        <begin position="175"/>
        <end position="391"/>
    </location>
</feature>
<sequence>MAQERKQTYGLGPETKSGGIRGGPKRGTGHGPAPARHIPWPEIFKHHISLVEGHLKMIDMIRKHTVEGSGNWKMIMELVDRTNEMLRVSKHQSRNFVPPPRQREQVPLGSSSASMYPGYSPAEHEYGKAAEEYGRAAAEARKRGLDISHPNVEYQVGQSKGIKRRTLAEMRAAMAAKKGQGSGSGSGSAFEGPTETTPKEHATLNGTAGTKRPREATTEGEGENPYFVIDTKPAPVNLPGMPNQPMKRGVSLLQTASREKHKKPKKHHEGELPYGEEPAKVELEDISEEVDARLKAKEEKRKRREEKKRKRETNDEPTSACEAFSTKAEDHAMAAEADKPKRKRVKRSTDKVLADRSIPRKRGSEDNDEAGNGEGKRRKKRKKGNGAVEEV</sequence>
<feature type="compositionally biased region" description="Basic and acidic residues" evidence="1">
    <location>
        <begin position="347"/>
        <end position="365"/>
    </location>
</feature>
<feature type="compositionally biased region" description="Basic residues" evidence="1">
    <location>
        <begin position="300"/>
        <end position="311"/>
    </location>
</feature>
<gene>
    <name evidence="2" type="ORF">N7G274_009764</name>
</gene>
<dbReference type="EMBL" id="JBEFKJ010000040">
    <property type="protein sequence ID" value="KAL2037483.1"/>
    <property type="molecule type" value="Genomic_DNA"/>
</dbReference>
<reference evidence="2 3" key="1">
    <citation type="submission" date="2024-09" db="EMBL/GenBank/DDBJ databases">
        <title>Rethinking Asexuality: The Enigmatic Case of Functional Sexual Genes in Lepraria (Stereocaulaceae).</title>
        <authorList>
            <person name="Doellman M."/>
            <person name="Sun Y."/>
            <person name="Barcenas-Pena A."/>
            <person name="Lumbsch H.T."/>
            <person name="Grewe F."/>
        </authorList>
    </citation>
    <scope>NUCLEOTIDE SEQUENCE [LARGE SCALE GENOMIC DNA]</scope>
    <source>
        <strain evidence="2 3">Mercado 3170</strain>
    </source>
</reference>
<accession>A0ABR3ZVY4</accession>
<evidence type="ECO:0000313" key="2">
    <source>
        <dbReference type="EMBL" id="KAL2037483.1"/>
    </source>
</evidence>
<feature type="region of interest" description="Disordered" evidence="1">
    <location>
        <begin position="1"/>
        <end position="37"/>
    </location>
</feature>
<proteinExistence type="predicted"/>